<dbReference type="InterPro" id="IPR026875">
    <property type="entry name" value="PHydrolase_assoc_dom"/>
</dbReference>
<dbReference type="Pfam" id="PF01966">
    <property type="entry name" value="HD"/>
    <property type="match status" value="1"/>
</dbReference>
<accession>A0ABT3N827</accession>
<comment type="caution">
    <text evidence="3">The sequence shown here is derived from an EMBL/GenBank/DDBJ whole genome shotgun (WGS) entry which is preliminary data.</text>
</comment>
<dbReference type="Gene3D" id="1.10.3210.10">
    <property type="entry name" value="Hypothetical protein af1432"/>
    <property type="match status" value="1"/>
</dbReference>
<dbReference type="InterPro" id="IPR006674">
    <property type="entry name" value="HD_domain"/>
</dbReference>
<dbReference type="PANTHER" id="PTHR35795">
    <property type="entry name" value="SLR1885 PROTEIN"/>
    <property type="match status" value="1"/>
</dbReference>
<evidence type="ECO:0000259" key="2">
    <source>
        <dbReference type="PROSITE" id="PS51831"/>
    </source>
</evidence>
<dbReference type="SUPFAM" id="SSF109604">
    <property type="entry name" value="HD-domain/PDEase-like"/>
    <property type="match status" value="1"/>
</dbReference>
<reference evidence="3 4" key="1">
    <citation type="submission" date="2022-11" db="EMBL/GenBank/DDBJ databases">
        <title>Desulfobotulus tamanensis H1 sp. nov. - anaerobic, alkaliphilic, sulphate reducing bacterium isolated from terrestrial mud volcano.</title>
        <authorList>
            <person name="Frolova A."/>
            <person name="Merkel A.Y."/>
            <person name="Slobodkin A.I."/>
        </authorList>
    </citation>
    <scope>NUCLEOTIDE SEQUENCE [LARGE SCALE GENOMIC DNA]</scope>
    <source>
        <strain evidence="3 4">H1</strain>
    </source>
</reference>
<dbReference type="Proteomes" id="UP001209681">
    <property type="component" value="Unassembled WGS sequence"/>
</dbReference>
<protein>
    <submittedName>
        <fullName evidence="3">HD domain-containing protein</fullName>
    </submittedName>
</protein>
<keyword evidence="4" id="KW-1185">Reference proteome</keyword>
<organism evidence="3 4">
    <name type="scientific">Desulfobotulus pelophilus</name>
    <dbReference type="NCBI Taxonomy" id="2823377"/>
    <lineage>
        <taxon>Bacteria</taxon>
        <taxon>Pseudomonadati</taxon>
        <taxon>Thermodesulfobacteriota</taxon>
        <taxon>Desulfobacteria</taxon>
        <taxon>Desulfobacterales</taxon>
        <taxon>Desulfobacteraceae</taxon>
        <taxon>Desulfobotulus</taxon>
    </lineage>
</organism>
<dbReference type="CDD" id="cd00077">
    <property type="entry name" value="HDc"/>
    <property type="match status" value="1"/>
</dbReference>
<dbReference type="RefSeq" id="WP_265424475.1">
    <property type="nucleotide sequence ID" value="NZ_JAPFPW010000005.1"/>
</dbReference>
<sequence length="380" mass="43222">MSSLSNEVQKNRPFCSHAAAGKEAVRRCSEAKLTTDYRFPFSVDSDRILHSMAYTRYIDKTQVFSLIRNDHLTHRVLHVQLVSKIGRTIGRFLGLNEDLIEAIALGHDIGHSPFGHDGERFLSDICLACGIGTFQHNAQSVQFLDKVERKGRGWNLSIQTLDGILCHDGEVHDIALKPEINKNFRTLETEIDTLIHHPETPLTPMTYEGCVMRMADTIAYIGRDIEDAIRIGIIRREDLPAASVAILGETNGTIVYRLVTDIIASSQAGEAIRFSPEISHALFTLRQFNMEAIYLNPAIKQHLHGIRDLFHLLFSRFMDDLALRRENSPVFTHFLHHMDKDYIRSHRDAAIVRDFISGMTDSYFLEQCPESLRPRTIRMG</sequence>
<name>A0ABT3N827_9BACT</name>
<dbReference type="Pfam" id="PF13286">
    <property type="entry name" value="HD_assoc"/>
    <property type="match status" value="1"/>
</dbReference>
<feature type="domain" description="HD" evidence="2">
    <location>
        <begin position="75"/>
        <end position="221"/>
    </location>
</feature>
<dbReference type="SMART" id="SM00471">
    <property type="entry name" value="HDc"/>
    <property type="match status" value="1"/>
</dbReference>
<dbReference type="InterPro" id="IPR003607">
    <property type="entry name" value="HD/PDEase_dom"/>
</dbReference>
<dbReference type="PROSITE" id="PS51831">
    <property type="entry name" value="HD"/>
    <property type="match status" value="1"/>
</dbReference>
<dbReference type="PANTHER" id="PTHR35795:SF1">
    <property type="entry name" value="BIS(5'-NUCLEOSYL)-TETRAPHOSPHATASE, SYMMETRICAL"/>
    <property type="match status" value="1"/>
</dbReference>
<evidence type="ECO:0000313" key="4">
    <source>
        <dbReference type="Proteomes" id="UP001209681"/>
    </source>
</evidence>
<evidence type="ECO:0000256" key="1">
    <source>
        <dbReference type="ARBA" id="ARBA00022801"/>
    </source>
</evidence>
<dbReference type="InterPro" id="IPR051094">
    <property type="entry name" value="Diverse_Catalytic_Enzymes"/>
</dbReference>
<dbReference type="EMBL" id="JAPFPW010000005">
    <property type="protein sequence ID" value="MCW7753605.1"/>
    <property type="molecule type" value="Genomic_DNA"/>
</dbReference>
<evidence type="ECO:0000313" key="3">
    <source>
        <dbReference type="EMBL" id="MCW7753605.1"/>
    </source>
</evidence>
<gene>
    <name evidence="3" type="ORF">OOT00_06330</name>
</gene>
<proteinExistence type="predicted"/>
<keyword evidence="1" id="KW-0378">Hydrolase</keyword>